<feature type="transmembrane region" description="Helical" evidence="2">
    <location>
        <begin position="66"/>
        <end position="85"/>
    </location>
</feature>
<dbReference type="KEGG" id="mrc:R6Y96_04375"/>
<keyword evidence="2" id="KW-0472">Membrane</keyword>
<feature type="compositionally biased region" description="Basic and acidic residues" evidence="1">
    <location>
        <begin position="19"/>
        <end position="30"/>
    </location>
</feature>
<proteinExistence type="predicted"/>
<organism evidence="3 4">
    <name type="scientific">Methanoculleus receptaculi</name>
    <dbReference type="NCBI Taxonomy" id="394967"/>
    <lineage>
        <taxon>Archaea</taxon>
        <taxon>Methanobacteriati</taxon>
        <taxon>Methanobacteriota</taxon>
        <taxon>Stenosarchaea group</taxon>
        <taxon>Methanomicrobia</taxon>
        <taxon>Methanomicrobiales</taxon>
        <taxon>Methanomicrobiaceae</taxon>
        <taxon>Methanoculleus</taxon>
    </lineage>
</organism>
<keyword evidence="2" id="KW-1133">Transmembrane helix</keyword>
<dbReference type="AlphaFoldDB" id="A0AAX4FWY3"/>
<protein>
    <submittedName>
        <fullName evidence="3">Uncharacterized protein</fullName>
    </submittedName>
</protein>
<feature type="transmembrane region" description="Helical" evidence="2">
    <location>
        <begin position="97"/>
        <end position="118"/>
    </location>
</feature>
<dbReference type="InterPro" id="IPR043941">
    <property type="entry name" value="EMC6-arch"/>
</dbReference>
<dbReference type="GeneID" id="85732366"/>
<accession>A0AAX4FWY3</accession>
<dbReference type="EMBL" id="CP137642">
    <property type="protein sequence ID" value="WOX58476.1"/>
    <property type="molecule type" value="Genomic_DNA"/>
</dbReference>
<gene>
    <name evidence="3" type="ORF">R6Y96_04375</name>
</gene>
<feature type="region of interest" description="Disordered" evidence="1">
    <location>
        <begin position="1"/>
        <end position="50"/>
    </location>
</feature>
<evidence type="ECO:0000256" key="1">
    <source>
        <dbReference type="SAM" id="MobiDB-lite"/>
    </source>
</evidence>
<keyword evidence="4" id="KW-1185">Reference proteome</keyword>
<dbReference type="Pfam" id="PF19094">
    <property type="entry name" value="EMC6_arch"/>
    <property type="match status" value="1"/>
</dbReference>
<dbReference type="Proteomes" id="UP001305652">
    <property type="component" value="Chromosome"/>
</dbReference>
<evidence type="ECO:0000313" key="4">
    <source>
        <dbReference type="Proteomes" id="UP001305652"/>
    </source>
</evidence>
<dbReference type="RefSeq" id="WP_318622311.1">
    <property type="nucleotide sequence ID" value="NZ_CP137642.1"/>
</dbReference>
<name>A0AAX4FWY3_9EURY</name>
<evidence type="ECO:0000256" key="2">
    <source>
        <dbReference type="SAM" id="Phobius"/>
    </source>
</evidence>
<feature type="transmembrane region" description="Helical" evidence="2">
    <location>
        <begin position="130"/>
        <end position="154"/>
    </location>
</feature>
<evidence type="ECO:0000313" key="3">
    <source>
        <dbReference type="EMBL" id="WOX58476.1"/>
    </source>
</evidence>
<reference evidence="3 4" key="1">
    <citation type="submission" date="2023-10" db="EMBL/GenBank/DDBJ databases">
        <title>The complete genome sequence of Methanoculleus receptaculi DSM 18860.</title>
        <authorList>
            <person name="Lai S.-J."/>
            <person name="You Y.-T."/>
            <person name="Chen S.-C."/>
        </authorList>
    </citation>
    <scope>NUCLEOTIDE SEQUENCE [LARGE SCALE GENOMIC DNA]</scope>
    <source>
        <strain evidence="3 4">DSM 18860</strain>
    </source>
</reference>
<sequence length="155" mass="17708">MPIQESDPERRFSIVSPPSREESHLQERRSTGVTMSEKPGGDEVDKTRPKTRIEKQVEHRNRIKRTLVACFMGILVGGLSFYLSGTPDPATGLQENAIIGILLLAAGVVFQKYVFMFIGVDYMELSTKDWFYQSFVTFALWFMTWTIFLTTTVLM</sequence>
<keyword evidence="2" id="KW-0812">Transmembrane</keyword>
<feature type="compositionally biased region" description="Basic and acidic residues" evidence="1">
    <location>
        <begin position="39"/>
        <end position="50"/>
    </location>
</feature>